<dbReference type="GO" id="GO:0016818">
    <property type="term" value="F:hydrolase activity, acting on acid anhydrides, in phosphorus-containing anhydrides"/>
    <property type="evidence" value="ECO:0007669"/>
    <property type="project" value="InterPro"/>
</dbReference>
<gene>
    <name evidence="3" type="ORF">EDC03_2071</name>
</gene>
<evidence type="ECO:0000313" key="3">
    <source>
        <dbReference type="EMBL" id="ROP42786.1"/>
    </source>
</evidence>
<name>A0A3N1HJV1_9ACTN</name>
<feature type="compositionally biased region" description="Basic and acidic residues" evidence="1">
    <location>
        <begin position="641"/>
        <end position="655"/>
    </location>
</feature>
<organism evidence="3 4">
    <name type="scientific">Pseudokineococcus lusitanus</name>
    <dbReference type="NCBI Taxonomy" id="763993"/>
    <lineage>
        <taxon>Bacteria</taxon>
        <taxon>Bacillati</taxon>
        <taxon>Actinomycetota</taxon>
        <taxon>Actinomycetes</taxon>
        <taxon>Kineosporiales</taxon>
        <taxon>Kineosporiaceae</taxon>
        <taxon>Pseudokineococcus</taxon>
    </lineage>
</organism>
<feature type="compositionally biased region" description="Basic and acidic residues" evidence="1">
    <location>
        <begin position="105"/>
        <end position="118"/>
    </location>
</feature>
<comment type="caution">
    <text evidence="3">The sequence shown here is derived from an EMBL/GenBank/DDBJ whole genome shotgun (WGS) entry which is preliminary data.</text>
</comment>
<keyword evidence="3" id="KW-0067">ATP-binding</keyword>
<dbReference type="AlphaFoldDB" id="A0A3N1HJV1"/>
<keyword evidence="3" id="KW-0547">Nucleotide-binding</keyword>
<dbReference type="GO" id="GO:0006139">
    <property type="term" value="P:nucleobase-containing compound metabolic process"/>
    <property type="evidence" value="ECO:0007669"/>
    <property type="project" value="InterPro"/>
</dbReference>
<feature type="domain" description="Helicase ATP-binding" evidence="2">
    <location>
        <begin position="146"/>
        <end position="407"/>
    </location>
</feature>
<dbReference type="RefSeq" id="WP_277872075.1">
    <property type="nucleotide sequence ID" value="NZ_RJKN01000005.1"/>
</dbReference>
<dbReference type="EMBL" id="RJKN01000005">
    <property type="protein sequence ID" value="ROP42786.1"/>
    <property type="molecule type" value="Genomic_DNA"/>
</dbReference>
<feature type="region of interest" description="Disordered" evidence="1">
    <location>
        <begin position="94"/>
        <end position="123"/>
    </location>
</feature>
<dbReference type="Proteomes" id="UP000276232">
    <property type="component" value="Unassembled WGS sequence"/>
</dbReference>
<dbReference type="SMART" id="SM00487">
    <property type="entry name" value="DEXDc"/>
    <property type="match status" value="1"/>
</dbReference>
<proteinExistence type="predicted"/>
<keyword evidence="3" id="KW-0347">Helicase</keyword>
<dbReference type="Pfam" id="PF00270">
    <property type="entry name" value="DEAD"/>
    <property type="match status" value="1"/>
</dbReference>
<dbReference type="GO" id="GO:0003676">
    <property type="term" value="F:nucleic acid binding"/>
    <property type="evidence" value="ECO:0007669"/>
    <property type="project" value="InterPro"/>
</dbReference>
<accession>A0A3N1HJV1</accession>
<dbReference type="InParanoid" id="A0A3N1HJV1"/>
<evidence type="ECO:0000256" key="1">
    <source>
        <dbReference type="SAM" id="MobiDB-lite"/>
    </source>
</evidence>
<dbReference type="GO" id="GO:0004386">
    <property type="term" value="F:helicase activity"/>
    <property type="evidence" value="ECO:0007669"/>
    <property type="project" value="UniProtKB-KW"/>
</dbReference>
<reference evidence="3 4" key="1">
    <citation type="journal article" date="2015" name="Stand. Genomic Sci.">
        <title>Genomic Encyclopedia of Bacterial and Archaeal Type Strains, Phase III: the genomes of soil and plant-associated and newly described type strains.</title>
        <authorList>
            <person name="Whitman W.B."/>
            <person name="Woyke T."/>
            <person name="Klenk H.P."/>
            <person name="Zhou Y."/>
            <person name="Lilburn T.G."/>
            <person name="Beck B.J."/>
            <person name="De Vos P."/>
            <person name="Vandamme P."/>
            <person name="Eisen J.A."/>
            <person name="Garrity G."/>
            <person name="Hugenholtz P."/>
            <person name="Kyrpides N.C."/>
        </authorList>
    </citation>
    <scope>NUCLEOTIDE SEQUENCE [LARGE SCALE GENOMIC DNA]</scope>
    <source>
        <strain evidence="3 4">CECT 7306</strain>
    </source>
</reference>
<dbReference type="GO" id="GO:0005524">
    <property type="term" value="F:ATP binding"/>
    <property type="evidence" value="ECO:0007669"/>
    <property type="project" value="InterPro"/>
</dbReference>
<dbReference type="PROSITE" id="PS51192">
    <property type="entry name" value="HELICASE_ATP_BIND_1"/>
    <property type="match status" value="1"/>
</dbReference>
<dbReference type="InterPro" id="IPR011545">
    <property type="entry name" value="DEAD/DEAH_box_helicase_dom"/>
</dbReference>
<dbReference type="SMART" id="SM00491">
    <property type="entry name" value="HELICc2"/>
    <property type="match status" value="1"/>
</dbReference>
<dbReference type="Gene3D" id="3.40.50.300">
    <property type="entry name" value="P-loop containing nucleotide triphosphate hydrolases"/>
    <property type="match status" value="2"/>
</dbReference>
<dbReference type="InterPro" id="IPR006555">
    <property type="entry name" value="ATP-dep_Helicase_C"/>
</dbReference>
<sequence>MATLRDRRPGAEPCGTAKRRYASLARSGARTPTSCRPGWAGRPNPHLLSGVTRLCWPWSDPRVSPQVLSARASIQPLPQLGGNETRGVIALTQPTSQGRPRPRFRTREDAPAAAKDPESLFGELPRTPKGVGALWSHQADQLRVYSEHHKSTPDVALELPTGSGKTLVGLLIAEWRRRALGHRVVYACPTKQLARQVLVKAQEQGIPAVLLVGPHRQWDRADLGRYTRGEATAITVYSAIFNMNSQLADSQTLLFDDAHAAEGFVAEAWALNIERGNAVYTQLFDALAEDIDQHFVTRMVSPDSLAVDHAEVRLLPVATVARRVDDLDAVLATLQGNEGWRYRMLRANLVSCLVYVARAGFYIRPMIPPTFEHEAFTNPDQRIYLSATLGDAGELERAFGRGSISRVPVPPAWDRTGSGRRFFVFPDLAASPSDQADLETPDDSAPPAGSQLLAEIFDLADRRLVLTPDERRASAMAKSLEVPEGERYDAKDPEAGLQPFVSAHRGTLLAANRYDGMDLAADACRMMLMDGLPSASHLQDRFLESKLRAGEVLRERIRTRVVQGTGRCTRGPKDWAVVVITGEDLLRYLSRVEVRSTLPVELQAEVAFGLRASQVPSDELVLLAESALLQDEVWQEDAEPDLARRRREAERKPSPHVDQLAASATREVRAWTFAWERDWEAAARTAVEIMEKLTAAPLRPYRALWAYLGSAWSSLATVEGDSAAIERAEHLLRLAHKAAVGTTWLKEVQPLPSAAPDSEPVDEEAVGRIQELLDGQMRSVGKFNTEVSTMLADLAQSEAKRYERALVTLGRLLGADAFKPDGQGRADAVWLWTPLWLTVEAKSEQSSEGLLSMGYVRQANTQLASVAGDRGEDAPPDGSISVIVSPRGVVDPDGVAIASPHVHLASPRLLLDVAHDVVRAWRELRGLTPGVSGDARRQATASLLWQHRVLPTQVKERLGRDPIRGV</sequence>
<feature type="region of interest" description="Disordered" evidence="1">
    <location>
        <begin position="640"/>
        <end position="659"/>
    </location>
</feature>
<evidence type="ECO:0000313" key="4">
    <source>
        <dbReference type="Proteomes" id="UP000276232"/>
    </source>
</evidence>
<keyword evidence="3" id="KW-0378">Hydrolase</keyword>
<feature type="region of interest" description="Disordered" evidence="1">
    <location>
        <begin position="22"/>
        <end position="43"/>
    </location>
</feature>
<dbReference type="InterPro" id="IPR027417">
    <property type="entry name" value="P-loop_NTPase"/>
</dbReference>
<dbReference type="SUPFAM" id="SSF52540">
    <property type="entry name" value="P-loop containing nucleoside triphosphate hydrolases"/>
    <property type="match status" value="1"/>
</dbReference>
<dbReference type="InterPro" id="IPR014001">
    <property type="entry name" value="Helicase_ATP-bd"/>
</dbReference>
<evidence type="ECO:0000259" key="2">
    <source>
        <dbReference type="PROSITE" id="PS51192"/>
    </source>
</evidence>
<keyword evidence="4" id="KW-1185">Reference proteome</keyword>
<protein>
    <submittedName>
        <fullName evidence="3">RAD3-like DEAD/DEAH box helicase</fullName>
    </submittedName>
</protein>